<evidence type="ECO:0000313" key="2">
    <source>
        <dbReference type="EMBL" id="MDG3015291.1"/>
    </source>
</evidence>
<dbReference type="SUPFAM" id="SSF53474">
    <property type="entry name" value="alpha/beta-Hydrolases"/>
    <property type="match status" value="1"/>
</dbReference>
<dbReference type="EMBL" id="JANRHA010000007">
    <property type="protein sequence ID" value="MDG3015291.1"/>
    <property type="molecule type" value="Genomic_DNA"/>
</dbReference>
<sequence length="292" mass="30316">MRLPRKRMKSVLQQAEWRVLVSATVAVVAASAACAGAAASPAHAVPASCADPVLLVHDMGRSGAEWASMRSRLERAGHCVDDFTYGPALPAAGTAVSVAGLGSLEDAAHEVGDRIAALRARSGARQVDVVAHGAGALAVDRHLQRSATPREVRSLIAIGPMWRGTAIAGLADAEKISRSLGTYDTVLRMERPLVDPLCAGCRELIAGSDFLEGLERRGTVVPGVRYVNVISTADGLVQPALSAALPGMTSRIVQQVAPVDAVGHFGMVDDPVVQRMVIDALGTGSPTGRAAR</sequence>
<reference evidence="2" key="1">
    <citation type="submission" date="2022-08" db="EMBL/GenBank/DDBJ databases">
        <title>Genome analysis of Corynebacteriales strain.</title>
        <authorList>
            <person name="Lee S.D."/>
        </authorList>
    </citation>
    <scope>NUCLEOTIDE SEQUENCE</scope>
    <source>
        <strain evidence="2">D3-21</strain>
    </source>
</reference>
<evidence type="ECO:0000256" key="1">
    <source>
        <dbReference type="SAM" id="SignalP"/>
    </source>
</evidence>
<feature type="chain" id="PRO_5040804231" description="AB hydrolase-1 domain-containing protein" evidence="1">
    <location>
        <begin position="45"/>
        <end position="292"/>
    </location>
</feature>
<accession>A0A9X4RHN3</accession>
<organism evidence="2 3">
    <name type="scientific">Speluncibacter jeojiensis</name>
    <dbReference type="NCBI Taxonomy" id="2710754"/>
    <lineage>
        <taxon>Bacteria</taxon>
        <taxon>Bacillati</taxon>
        <taxon>Actinomycetota</taxon>
        <taxon>Actinomycetes</taxon>
        <taxon>Mycobacteriales</taxon>
        <taxon>Speluncibacteraceae</taxon>
        <taxon>Speluncibacter</taxon>
    </lineage>
</organism>
<gene>
    <name evidence="2" type="ORF">NVS88_12105</name>
</gene>
<feature type="signal peptide" evidence="1">
    <location>
        <begin position="1"/>
        <end position="44"/>
    </location>
</feature>
<comment type="caution">
    <text evidence="2">The sequence shown here is derived from an EMBL/GenBank/DDBJ whole genome shotgun (WGS) entry which is preliminary data.</text>
</comment>
<evidence type="ECO:0000313" key="3">
    <source>
        <dbReference type="Proteomes" id="UP001152755"/>
    </source>
</evidence>
<dbReference type="RefSeq" id="WP_332519997.1">
    <property type="nucleotide sequence ID" value="NZ_JANRHA010000007.1"/>
</dbReference>
<dbReference type="InterPro" id="IPR029058">
    <property type="entry name" value="AB_hydrolase_fold"/>
</dbReference>
<evidence type="ECO:0008006" key="4">
    <source>
        <dbReference type="Google" id="ProtNLM"/>
    </source>
</evidence>
<proteinExistence type="predicted"/>
<keyword evidence="1" id="KW-0732">Signal</keyword>
<dbReference type="PROSITE" id="PS51257">
    <property type="entry name" value="PROKAR_LIPOPROTEIN"/>
    <property type="match status" value="1"/>
</dbReference>
<dbReference type="Proteomes" id="UP001152755">
    <property type="component" value="Unassembled WGS sequence"/>
</dbReference>
<dbReference type="AlphaFoldDB" id="A0A9X4RHN3"/>
<dbReference type="Gene3D" id="3.40.50.1820">
    <property type="entry name" value="alpha/beta hydrolase"/>
    <property type="match status" value="1"/>
</dbReference>
<keyword evidence="3" id="KW-1185">Reference proteome</keyword>
<protein>
    <recommendedName>
        <fullName evidence="4">AB hydrolase-1 domain-containing protein</fullName>
    </recommendedName>
</protein>
<name>A0A9X4RHN3_9ACTN</name>